<sequence>TQTEQRRHARGNGDSGTHTPQSGRGGRYSLPGDGTPFSRSSGGRQGRQDSGSKAQQPGRKGQDDGGSARRGPKRGRGPESRDWEDGKRHRRAGLGTPESAMTLNPKMDENIAWRRKKGGVGKAAGNDKKLYRYLENKFQADLEEAKGLSPEYNSLTNTVSPFGPLTKPASRKMLFYLIATLNASFPDYDFRTLDPCD</sequence>
<proteinExistence type="predicted"/>
<name>A0A9W8I778_9FUNG</name>
<organism evidence="2 3">
    <name type="scientific">Coemansia brasiliensis</name>
    <dbReference type="NCBI Taxonomy" id="2650707"/>
    <lineage>
        <taxon>Eukaryota</taxon>
        <taxon>Fungi</taxon>
        <taxon>Fungi incertae sedis</taxon>
        <taxon>Zoopagomycota</taxon>
        <taxon>Kickxellomycotina</taxon>
        <taxon>Kickxellomycetes</taxon>
        <taxon>Kickxellales</taxon>
        <taxon>Kickxellaceae</taxon>
        <taxon>Coemansia</taxon>
    </lineage>
</organism>
<gene>
    <name evidence="2" type="primary">MAF1</name>
    <name evidence="2" type="ORF">IWW36_005698</name>
</gene>
<dbReference type="OrthoDB" id="277029at2759"/>
<dbReference type="Gene3D" id="3.40.1000.50">
    <property type="entry name" value="Repressor of RNA polymerase III transcription Maf1"/>
    <property type="match status" value="1"/>
</dbReference>
<reference evidence="2" key="1">
    <citation type="submission" date="2022-07" db="EMBL/GenBank/DDBJ databases">
        <title>Phylogenomic reconstructions and comparative analyses of Kickxellomycotina fungi.</title>
        <authorList>
            <person name="Reynolds N.K."/>
            <person name="Stajich J.E."/>
            <person name="Barry K."/>
            <person name="Grigoriev I.V."/>
            <person name="Crous P."/>
            <person name="Smith M.E."/>
        </authorList>
    </citation>
    <scope>NUCLEOTIDE SEQUENCE</scope>
    <source>
        <strain evidence="2">NRRL 1566</strain>
    </source>
</reference>
<dbReference type="PANTHER" id="PTHR22504">
    <property type="entry name" value="REPRESSOR OF RNA POLYMERASE III TRANSCRIPTION MAF1"/>
    <property type="match status" value="1"/>
</dbReference>
<dbReference type="Proteomes" id="UP001139887">
    <property type="component" value="Unassembled WGS sequence"/>
</dbReference>
<accession>A0A9W8I778</accession>
<evidence type="ECO:0000313" key="2">
    <source>
        <dbReference type="EMBL" id="KAJ2843023.1"/>
    </source>
</evidence>
<feature type="compositionally biased region" description="Low complexity" evidence="1">
    <location>
        <begin position="38"/>
        <end position="52"/>
    </location>
</feature>
<protein>
    <submittedName>
        <fullName evidence="2">RNA polymerase III-inhibiting protein maf1</fullName>
    </submittedName>
</protein>
<dbReference type="GO" id="GO:0000994">
    <property type="term" value="F:RNA polymerase III core binding"/>
    <property type="evidence" value="ECO:0007669"/>
    <property type="project" value="TreeGrafter"/>
</dbReference>
<dbReference type="AlphaFoldDB" id="A0A9W8I778"/>
<keyword evidence="3" id="KW-1185">Reference proteome</keyword>
<dbReference type="InterPro" id="IPR015257">
    <property type="entry name" value="Maf1"/>
</dbReference>
<evidence type="ECO:0000256" key="1">
    <source>
        <dbReference type="SAM" id="MobiDB-lite"/>
    </source>
</evidence>
<dbReference type="EMBL" id="JANBUW010001551">
    <property type="protein sequence ID" value="KAJ2843023.1"/>
    <property type="molecule type" value="Genomic_DNA"/>
</dbReference>
<dbReference type="InterPro" id="IPR038564">
    <property type="entry name" value="Maf1_sf"/>
</dbReference>
<dbReference type="GO" id="GO:0005634">
    <property type="term" value="C:nucleus"/>
    <property type="evidence" value="ECO:0007669"/>
    <property type="project" value="TreeGrafter"/>
</dbReference>
<comment type="caution">
    <text evidence="2">The sequence shown here is derived from an EMBL/GenBank/DDBJ whole genome shotgun (WGS) entry which is preliminary data.</text>
</comment>
<dbReference type="PANTHER" id="PTHR22504:SF0">
    <property type="entry name" value="REPRESSOR OF RNA POLYMERASE III TRANSCRIPTION MAF1 HOMOLOG"/>
    <property type="match status" value="1"/>
</dbReference>
<feature type="region of interest" description="Disordered" evidence="1">
    <location>
        <begin position="1"/>
        <end position="108"/>
    </location>
</feature>
<dbReference type="Pfam" id="PF09174">
    <property type="entry name" value="Maf1"/>
    <property type="match status" value="1"/>
</dbReference>
<evidence type="ECO:0000313" key="3">
    <source>
        <dbReference type="Proteomes" id="UP001139887"/>
    </source>
</evidence>
<feature type="non-terminal residue" evidence="2">
    <location>
        <position position="1"/>
    </location>
</feature>
<dbReference type="GO" id="GO:0016480">
    <property type="term" value="P:negative regulation of transcription by RNA polymerase III"/>
    <property type="evidence" value="ECO:0007669"/>
    <property type="project" value="InterPro"/>
</dbReference>
<feature type="compositionally biased region" description="Basic and acidic residues" evidence="1">
    <location>
        <begin position="76"/>
        <end position="87"/>
    </location>
</feature>